<dbReference type="AlphaFoldDB" id="A0A4Y7PXR6"/>
<keyword evidence="2" id="KW-1185">Reference proteome</keyword>
<dbReference type="Proteomes" id="UP000294933">
    <property type="component" value="Unassembled WGS sequence"/>
</dbReference>
<proteinExistence type="predicted"/>
<protein>
    <submittedName>
        <fullName evidence="1">Uncharacterized protein</fullName>
    </submittedName>
</protein>
<organism evidence="1 2">
    <name type="scientific">Rickenella mellea</name>
    <dbReference type="NCBI Taxonomy" id="50990"/>
    <lineage>
        <taxon>Eukaryota</taxon>
        <taxon>Fungi</taxon>
        <taxon>Dikarya</taxon>
        <taxon>Basidiomycota</taxon>
        <taxon>Agaricomycotina</taxon>
        <taxon>Agaricomycetes</taxon>
        <taxon>Hymenochaetales</taxon>
        <taxon>Rickenellaceae</taxon>
        <taxon>Rickenella</taxon>
    </lineage>
</organism>
<reference evidence="1 2" key="1">
    <citation type="submission" date="2018-06" db="EMBL/GenBank/DDBJ databases">
        <title>A transcriptomic atlas of mushroom development highlights an independent origin of complex multicellularity.</title>
        <authorList>
            <consortium name="DOE Joint Genome Institute"/>
            <person name="Krizsan K."/>
            <person name="Almasi E."/>
            <person name="Merenyi Z."/>
            <person name="Sahu N."/>
            <person name="Viragh M."/>
            <person name="Koszo T."/>
            <person name="Mondo S."/>
            <person name="Kiss B."/>
            <person name="Balint B."/>
            <person name="Kues U."/>
            <person name="Barry K."/>
            <person name="Hegedus J.C."/>
            <person name="Henrissat B."/>
            <person name="Johnson J."/>
            <person name="Lipzen A."/>
            <person name="Ohm R."/>
            <person name="Nagy I."/>
            <person name="Pangilinan J."/>
            <person name="Yan J."/>
            <person name="Xiong Y."/>
            <person name="Grigoriev I.V."/>
            <person name="Hibbett D.S."/>
            <person name="Nagy L.G."/>
        </authorList>
    </citation>
    <scope>NUCLEOTIDE SEQUENCE [LARGE SCALE GENOMIC DNA]</scope>
    <source>
        <strain evidence="1 2">SZMC22713</strain>
    </source>
</reference>
<sequence>MLSENLEACHASPTQDLAIKTFQKHFKAIYHRKYNAGNESKEGNFWDSRATDTIFGTGNFRRSSGGSRRRAHCRRRATLSPAHQRLEHLAAALPMYTPLFRLLPVLARPLNRRHRGHIAAAHPDTTRLPETTLNVHYHAAEIADRDPKRQFDRFLPSTHHHRRILPPLRHPSGSPCHDVKFVDIPGLLAATKMPTASSLQPTPSITLTTTMDVRISARYAQKFCCTYTQIDKFVHSDSTRASLLLPQRRLRTNHNELHPHNQLFNYPTPTVNKAIAPPICDTRMSKSAFAPPPQFNYYPNTRHVVTLSTHPRQPECCREHSPTSWPRFARTKCAPIPCHHRLTHPPIQDDTIALSWPKPTPPYVRMRRTSAVPLVLVVYKPDGYVRILLPIVGWIVLPL</sequence>
<accession>A0A4Y7PXR6</accession>
<name>A0A4Y7PXR6_9AGAM</name>
<gene>
    <name evidence="1" type="ORF">BD410DRAFT_805392</name>
</gene>
<evidence type="ECO:0000313" key="1">
    <source>
        <dbReference type="EMBL" id="TDL19935.1"/>
    </source>
</evidence>
<dbReference type="EMBL" id="ML170192">
    <property type="protein sequence ID" value="TDL19935.1"/>
    <property type="molecule type" value="Genomic_DNA"/>
</dbReference>
<evidence type="ECO:0000313" key="2">
    <source>
        <dbReference type="Proteomes" id="UP000294933"/>
    </source>
</evidence>
<dbReference type="VEuPathDB" id="FungiDB:BD410DRAFT_805392"/>